<evidence type="ECO:0000313" key="2">
    <source>
        <dbReference type="Proteomes" id="UP001165143"/>
    </source>
</evidence>
<dbReference type="AlphaFoldDB" id="A0A9W6PM86"/>
<dbReference type="Proteomes" id="UP001165143">
    <property type="component" value="Unassembled WGS sequence"/>
</dbReference>
<dbReference type="EMBL" id="BSRX01000065">
    <property type="protein sequence ID" value="GLW58989.1"/>
    <property type="molecule type" value="Genomic_DNA"/>
</dbReference>
<proteinExistence type="predicted"/>
<comment type="caution">
    <text evidence="1">The sequence shown here is derived from an EMBL/GenBank/DDBJ whole genome shotgun (WGS) entry which is preliminary data.</text>
</comment>
<protein>
    <submittedName>
        <fullName evidence="1">Uncharacterized protein</fullName>
    </submittedName>
</protein>
<gene>
    <name evidence="1" type="ORF">Kpho01_69990</name>
</gene>
<sequence length="132" mass="14435">MSAGATPVLVHNCPPGIWRFSKKANEEPPAPNATVADLTRITIRDVGGTKKSREQMDALKGLNQEELLASVFTPKSGPGDVLTVGTVEKAMLNGNHRAHLLKAAADHHRRTDEGIITWDTPICIRNYEQWAD</sequence>
<evidence type="ECO:0000313" key="1">
    <source>
        <dbReference type="EMBL" id="GLW58989.1"/>
    </source>
</evidence>
<organism evidence="1 2">
    <name type="scientific">Kitasatospora phosalacinea</name>
    <dbReference type="NCBI Taxonomy" id="2065"/>
    <lineage>
        <taxon>Bacteria</taxon>
        <taxon>Bacillati</taxon>
        <taxon>Actinomycetota</taxon>
        <taxon>Actinomycetes</taxon>
        <taxon>Kitasatosporales</taxon>
        <taxon>Streptomycetaceae</taxon>
        <taxon>Kitasatospora</taxon>
    </lineage>
</organism>
<accession>A0A9W6PM86</accession>
<name>A0A9W6PM86_9ACTN</name>
<reference evidence="1" key="1">
    <citation type="submission" date="2023-02" db="EMBL/GenBank/DDBJ databases">
        <title>Kitasatospora phosalacinea NBRC 14362.</title>
        <authorList>
            <person name="Ichikawa N."/>
            <person name="Sato H."/>
            <person name="Tonouchi N."/>
        </authorList>
    </citation>
    <scope>NUCLEOTIDE SEQUENCE</scope>
    <source>
        <strain evidence="1">NBRC 14362</strain>
    </source>
</reference>